<evidence type="ECO:0000313" key="6">
    <source>
        <dbReference type="EMBL" id="MFC1799629.1"/>
    </source>
</evidence>
<dbReference type="InterPro" id="IPR029767">
    <property type="entry name" value="WecB-like"/>
</dbReference>
<keyword evidence="7" id="KW-1185">Reference proteome</keyword>
<evidence type="ECO:0000313" key="7">
    <source>
        <dbReference type="Proteomes" id="UP001594288"/>
    </source>
</evidence>
<dbReference type="PANTHER" id="PTHR43174">
    <property type="entry name" value="UDP-N-ACETYLGLUCOSAMINE 2-EPIMERASE"/>
    <property type="match status" value="1"/>
</dbReference>
<evidence type="ECO:0000256" key="2">
    <source>
        <dbReference type="ARBA" id="ARBA00038209"/>
    </source>
</evidence>
<dbReference type="Pfam" id="PF02350">
    <property type="entry name" value="Epimerase_2"/>
    <property type="match status" value="1"/>
</dbReference>
<gene>
    <name evidence="6" type="primary">wecB</name>
    <name evidence="6" type="ORF">ACFL2Z_01800</name>
</gene>
<evidence type="ECO:0000256" key="1">
    <source>
        <dbReference type="ARBA" id="ARBA00023235"/>
    </source>
</evidence>
<dbReference type="Gene3D" id="3.40.50.2000">
    <property type="entry name" value="Glycogen Phosphorylase B"/>
    <property type="match status" value="2"/>
</dbReference>
<dbReference type="SUPFAM" id="SSF53756">
    <property type="entry name" value="UDP-Glycosyltransferase/glycogen phosphorylase"/>
    <property type="match status" value="1"/>
</dbReference>
<dbReference type="EMBL" id="JBHPEI010000018">
    <property type="protein sequence ID" value="MFC1799629.1"/>
    <property type="molecule type" value="Genomic_DNA"/>
</dbReference>
<accession>A0ABV6YNJ2</accession>
<organism evidence="6 7">
    <name type="scientific">Eiseniibacteriota bacterium</name>
    <dbReference type="NCBI Taxonomy" id="2212470"/>
    <lineage>
        <taxon>Bacteria</taxon>
        <taxon>Candidatus Eiseniibacteriota</taxon>
    </lineage>
</organism>
<dbReference type="GO" id="GO:0008761">
    <property type="term" value="F:UDP-N-acetylglucosamine 2-epimerase activity"/>
    <property type="evidence" value="ECO:0007669"/>
    <property type="project" value="UniProtKB-EC"/>
</dbReference>
<evidence type="ECO:0000256" key="4">
    <source>
        <dbReference type="RuleBase" id="RU003513"/>
    </source>
</evidence>
<evidence type="ECO:0000256" key="3">
    <source>
        <dbReference type="ARBA" id="ARBA00038858"/>
    </source>
</evidence>
<comment type="caution">
    <text evidence="6">The sequence shown here is derived from an EMBL/GenBank/DDBJ whole genome shotgun (WGS) entry which is preliminary data.</text>
</comment>
<comment type="similarity">
    <text evidence="2 4">Belongs to the UDP-N-acetylglucosamine 2-epimerase family.</text>
</comment>
<feature type="domain" description="UDP-N-acetylglucosamine 2-epimerase" evidence="5">
    <location>
        <begin position="25"/>
        <end position="365"/>
    </location>
</feature>
<keyword evidence="1 4" id="KW-0413">Isomerase</keyword>
<protein>
    <recommendedName>
        <fullName evidence="3">UDP-N-acetylglucosamine 2-epimerase (non-hydrolyzing)</fullName>
        <ecNumber evidence="3">5.1.3.14</ecNumber>
    </recommendedName>
</protein>
<name>A0ABV6YNJ2_UNCEI</name>
<dbReference type="NCBIfam" id="TIGR00236">
    <property type="entry name" value="wecB"/>
    <property type="match status" value="1"/>
</dbReference>
<dbReference type="PANTHER" id="PTHR43174:SF2">
    <property type="entry name" value="UDP-N-ACETYLGLUCOSAMINE 2-EPIMERASE"/>
    <property type="match status" value="1"/>
</dbReference>
<proteinExistence type="inferred from homology"/>
<evidence type="ECO:0000259" key="5">
    <source>
        <dbReference type="Pfam" id="PF02350"/>
    </source>
</evidence>
<dbReference type="InterPro" id="IPR003331">
    <property type="entry name" value="UDP_GlcNAc_Epimerase_2_dom"/>
</dbReference>
<dbReference type="Proteomes" id="UP001594288">
    <property type="component" value="Unassembled WGS sequence"/>
</dbReference>
<dbReference type="EC" id="5.1.3.14" evidence="3"/>
<dbReference type="CDD" id="cd03786">
    <property type="entry name" value="GTB_UDP-GlcNAc_2-Epimerase"/>
    <property type="match status" value="1"/>
</dbReference>
<reference evidence="6 7" key="1">
    <citation type="submission" date="2024-09" db="EMBL/GenBank/DDBJ databases">
        <authorList>
            <person name="D'Angelo T."/>
        </authorList>
    </citation>
    <scope>NUCLEOTIDE SEQUENCE [LARGE SCALE GENOMIC DNA]</scope>
    <source>
        <strain evidence="6">SAG AM-311-F02</strain>
    </source>
</reference>
<sequence>MPKVAIIVGTRPEAIKMAPIAIEARRRRGVKPVLILTAQHRKMCDDVLEIFKLKPDHDLDIMKPRQSLFEVTARLVRKLEKVLTAEKPDIVLVQGDTTSTFVGSLAAYYLKIPVGHVEAGLRTYRKYSPFPEEINRKLTSALADLHFAATPTARDSLLSEGVPRRRISVVGNPVIDALLHVASKKYRFSSKQLAGIDFKRNKVIAVTAHRRESWGRSFEDMMRALREITRRHAEAMVVFPVHPNPNVRHTVKKILGGAERVLLIDPLDYRDFVKLLKSCSFIITDSGGIQEEAPSLKKPVLLMREVTERPEAVKAGAVKIVGTDKSRIVSAATELLKSEKAYRKMLVKKNPYGDGHAARKIMDIIAGRLGEVERP</sequence>